<dbReference type="GO" id="GO:0005886">
    <property type="term" value="C:plasma membrane"/>
    <property type="evidence" value="ECO:0007669"/>
    <property type="project" value="UniProtKB-SubCell"/>
</dbReference>
<evidence type="ECO:0000256" key="4">
    <source>
        <dbReference type="ARBA" id="ARBA00022692"/>
    </source>
</evidence>
<evidence type="ECO:0000256" key="2">
    <source>
        <dbReference type="ARBA" id="ARBA00006679"/>
    </source>
</evidence>
<dbReference type="InterPro" id="IPR051907">
    <property type="entry name" value="DoxX-like_oxidoreductase"/>
</dbReference>
<reference evidence="9" key="1">
    <citation type="submission" date="2019-04" db="EMBL/GenBank/DDBJ databases">
        <title>Draft genome sequence of Pseudonocardiaceae bacterium SL3-2-4.</title>
        <authorList>
            <person name="Ningsih F."/>
            <person name="Yokota A."/>
            <person name="Sakai Y."/>
            <person name="Nanatani K."/>
            <person name="Yabe S."/>
            <person name="Oetari A."/>
            <person name="Sjamsuridzal W."/>
        </authorList>
    </citation>
    <scope>NUCLEOTIDE SEQUENCE [LARGE SCALE GENOMIC DNA]</scope>
    <source>
        <strain evidence="9">SL3-2-4</strain>
    </source>
</reference>
<evidence type="ECO:0000256" key="3">
    <source>
        <dbReference type="ARBA" id="ARBA00022475"/>
    </source>
</evidence>
<comment type="similarity">
    <text evidence="2">Belongs to the DoxX family.</text>
</comment>
<evidence type="ECO:0000313" key="9">
    <source>
        <dbReference type="Proteomes" id="UP000298860"/>
    </source>
</evidence>
<dbReference type="PANTHER" id="PTHR33452:SF4">
    <property type="entry name" value="BLL4328 PROTEIN"/>
    <property type="match status" value="1"/>
</dbReference>
<evidence type="ECO:0000256" key="5">
    <source>
        <dbReference type="ARBA" id="ARBA00022989"/>
    </source>
</evidence>
<keyword evidence="4 7" id="KW-0812">Transmembrane</keyword>
<sequence>MDRAGGAILSAVRIVVSFLFLCHGVAILFGALGGAYGRPGSTAPVGAWPQWWAGLIHLVAGGLVLVGLFTVPAALLSSGEMAFAYFTVHQPLGVLPLQNHGELAALYAWVFLLIAVLGPGPYALDSLLRRRHRLPAPRKE</sequence>
<evidence type="ECO:0000313" key="8">
    <source>
        <dbReference type="EMBL" id="GDY32284.1"/>
    </source>
</evidence>
<feature type="transmembrane region" description="Helical" evidence="7">
    <location>
        <begin position="52"/>
        <end position="75"/>
    </location>
</feature>
<feature type="transmembrane region" description="Helical" evidence="7">
    <location>
        <begin position="104"/>
        <end position="124"/>
    </location>
</feature>
<protein>
    <submittedName>
        <fullName evidence="8">Integral membrane protein</fullName>
    </submittedName>
</protein>
<comment type="caution">
    <text evidence="8">The sequence shown here is derived from an EMBL/GenBank/DDBJ whole genome shotgun (WGS) entry which is preliminary data.</text>
</comment>
<dbReference type="AlphaFoldDB" id="A0A4D4J9P4"/>
<feature type="transmembrane region" description="Helical" evidence="7">
    <location>
        <begin position="12"/>
        <end position="32"/>
    </location>
</feature>
<keyword evidence="3" id="KW-1003">Cell membrane</keyword>
<name>A0A4D4J9P4_9PSEU</name>
<dbReference type="Proteomes" id="UP000298860">
    <property type="component" value="Unassembled WGS sequence"/>
</dbReference>
<dbReference type="EMBL" id="BJFL01000022">
    <property type="protein sequence ID" value="GDY32284.1"/>
    <property type="molecule type" value="Genomic_DNA"/>
</dbReference>
<dbReference type="InterPro" id="IPR032808">
    <property type="entry name" value="DoxX"/>
</dbReference>
<gene>
    <name evidence="8" type="ORF">GTS_39170</name>
</gene>
<keyword evidence="9" id="KW-1185">Reference proteome</keyword>
<keyword evidence="5 7" id="KW-1133">Transmembrane helix</keyword>
<evidence type="ECO:0000256" key="7">
    <source>
        <dbReference type="SAM" id="Phobius"/>
    </source>
</evidence>
<proteinExistence type="inferred from homology"/>
<organism evidence="8 9">
    <name type="scientific">Gandjariella thermophila</name>
    <dbReference type="NCBI Taxonomy" id="1931992"/>
    <lineage>
        <taxon>Bacteria</taxon>
        <taxon>Bacillati</taxon>
        <taxon>Actinomycetota</taxon>
        <taxon>Actinomycetes</taxon>
        <taxon>Pseudonocardiales</taxon>
        <taxon>Pseudonocardiaceae</taxon>
        <taxon>Gandjariella</taxon>
    </lineage>
</organism>
<dbReference type="RefSeq" id="WP_137815307.1">
    <property type="nucleotide sequence ID" value="NZ_BJFL01000022.1"/>
</dbReference>
<dbReference type="PANTHER" id="PTHR33452">
    <property type="entry name" value="OXIDOREDUCTASE CATD-RELATED"/>
    <property type="match status" value="1"/>
</dbReference>
<dbReference type="Pfam" id="PF07681">
    <property type="entry name" value="DoxX"/>
    <property type="match status" value="1"/>
</dbReference>
<comment type="subcellular location">
    <subcellularLocation>
        <location evidence="1">Cell membrane</location>
        <topology evidence="1">Multi-pass membrane protein</topology>
    </subcellularLocation>
</comment>
<accession>A0A4D4J9P4</accession>
<keyword evidence="6 7" id="KW-0472">Membrane</keyword>
<dbReference type="OrthoDB" id="9808524at2"/>
<evidence type="ECO:0000256" key="6">
    <source>
        <dbReference type="ARBA" id="ARBA00023136"/>
    </source>
</evidence>
<evidence type="ECO:0000256" key="1">
    <source>
        <dbReference type="ARBA" id="ARBA00004651"/>
    </source>
</evidence>